<dbReference type="GO" id="GO:0052621">
    <property type="term" value="F:diguanylate cyclase activity"/>
    <property type="evidence" value="ECO:0007669"/>
    <property type="project" value="UniProtKB-EC"/>
</dbReference>
<dbReference type="CDD" id="cd01949">
    <property type="entry name" value="GGDEF"/>
    <property type="match status" value="1"/>
</dbReference>
<dbReference type="EMBL" id="NOXS01000035">
    <property type="protein sequence ID" value="OYQ16722.1"/>
    <property type="molecule type" value="Genomic_DNA"/>
</dbReference>
<evidence type="ECO:0000256" key="1">
    <source>
        <dbReference type="ARBA" id="ARBA00012528"/>
    </source>
</evidence>
<proteinExistence type="predicted"/>
<dbReference type="GO" id="GO:0005886">
    <property type="term" value="C:plasma membrane"/>
    <property type="evidence" value="ECO:0007669"/>
    <property type="project" value="TreeGrafter"/>
</dbReference>
<dbReference type="InterPro" id="IPR000160">
    <property type="entry name" value="GGDEF_dom"/>
</dbReference>
<keyword evidence="4" id="KW-0812">Transmembrane</keyword>
<feature type="compositionally biased region" description="Polar residues" evidence="3">
    <location>
        <begin position="341"/>
        <end position="354"/>
    </location>
</feature>
<protein>
    <recommendedName>
        <fullName evidence="1">diguanylate cyclase</fullName>
        <ecNumber evidence="1">2.7.7.65</ecNumber>
    </recommendedName>
</protein>
<keyword evidence="4" id="KW-0472">Membrane</keyword>
<feature type="transmembrane region" description="Helical" evidence="4">
    <location>
        <begin position="53"/>
        <end position="70"/>
    </location>
</feature>
<dbReference type="NCBIfam" id="TIGR00254">
    <property type="entry name" value="GGDEF"/>
    <property type="match status" value="1"/>
</dbReference>
<evidence type="ECO:0000313" key="6">
    <source>
        <dbReference type="EMBL" id="OYQ16722.1"/>
    </source>
</evidence>
<feature type="transmembrane region" description="Helical" evidence="4">
    <location>
        <begin position="29"/>
        <end position="46"/>
    </location>
</feature>
<keyword evidence="4" id="KW-1133">Transmembrane helix</keyword>
<feature type="compositionally biased region" description="Basic and acidic residues" evidence="3">
    <location>
        <begin position="329"/>
        <end position="338"/>
    </location>
</feature>
<dbReference type="InterPro" id="IPR050469">
    <property type="entry name" value="Diguanylate_Cyclase"/>
</dbReference>
<name>A0A255XIL1_9PROT</name>
<dbReference type="Pfam" id="PF00990">
    <property type="entry name" value="GGDEF"/>
    <property type="match status" value="2"/>
</dbReference>
<dbReference type="InterPro" id="IPR029787">
    <property type="entry name" value="Nucleotide_cyclase"/>
</dbReference>
<dbReference type="EC" id="2.7.7.65" evidence="1"/>
<feature type="transmembrane region" description="Helical" evidence="4">
    <location>
        <begin position="176"/>
        <end position="193"/>
    </location>
</feature>
<evidence type="ECO:0000313" key="7">
    <source>
        <dbReference type="Proteomes" id="UP000216361"/>
    </source>
</evidence>
<dbReference type="InterPro" id="IPR043128">
    <property type="entry name" value="Rev_trsase/Diguanyl_cyclase"/>
</dbReference>
<dbReference type="PROSITE" id="PS50887">
    <property type="entry name" value="GGDEF"/>
    <property type="match status" value="1"/>
</dbReference>
<organism evidence="6 7">
    <name type="scientific">Elstera cyanobacteriorum</name>
    <dbReference type="NCBI Taxonomy" id="2022747"/>
    <lineage>
        <taxon>Bacteria</taxon>
        <taxon>Pseudomonadati</taxon>
        <taxon>Pseudomonadota</taxon>
        <taxon>Alphaproteobacteria</taxon>
        <taxon>Rhodospirillales</taxon>
        <taxon>Rhodospirillaceae</taxon>
        <taxon>Elstera</taxon>
    </lineage>
</organism>
<dbReference type="PANTHER" id="PTHR45138">
    <property type="entry name" value="REGULATORY COMPONENTS OF SENSORY TRANSDUCTION SYSTEM"/>
    <property type="match status" value="1"/>
</dbReference>
<feature type="domain" description="GGDEF" evidence="5">
    <location>
        <begin position="246"/>
        <end position="399"/>
    </location>
</feature>
<accession>A0A255XIL1</accession>
<dbReference type="SUPFAM" id="SSF55073">
    <property type="entry name" value="Nucleotide cyclase"/>
    <property type="match status" value="1"/>
</dbReference>
<dbReference type="SMART" id="SM00267">
    <property type="entry name" value="GGDEF"/>
    <property type="match status" value="1"/>
</dbReference>
<feature type="region of interest" description="Disordered" evidence="3">
    <location>
        <begin position="328"/>
        <end position="354"/>
    </location>
</feature>
<gene>
    <name evidence="6" type="ORF">CHR90_17195</name>
</gene>
<dbReference type="Gene3D" id="3.30.70.270">
    <property type="match status" value="1"/>
</dbReference>
<feature type="transmembrane region" description="Helical" evidence="4">
    <location>
        <begin position="111"/>
        <end position="128"/>
    </location>
</feature>
<feature type="transmembrane region" description="Helical" evidence="4">
    <location>
        <begin position="199"/>
        <end position="216"/>
    </location>
</feature>
<keyword evidence="7" id="KW-1185">Reference proteome</keyword>
<dbReference type="GO" id="GO:1902201">
    <property type="term" value="P:negative regulation of bacterial-type flagellum-dependent cell motility"/>
    <property type="evidence" value="ECO:0007669"/>
    <property type="project" value="TreeGrafter"/>
</dbReference>
<evidence type="ECO:0000256" key="3">
    <source>
        <dbReference type="SAM" id="MobiDB-lite"/>
    </source>
</evidence>
<dbReference type="AlphaFoldDB" id="A0A255XIL1"/>
<dbReference type="Proteomes" id="UP000216361">
    <property type="component" value="Unassembled WGS sequence"/>
</dbReference>
<evidence type="ECO:0000256" key="4">
    <source>
        <dbReference type="SAM" id="Phobius"/>
    </source>
</evidence>
<comment type="catalytic activity">
    <reaction evidence="2">
        <text>2 GTP = 3',3'-c-di-GMP + 2 diphosphate</text>
        <dbReference type="Rhea" id="RHEA:24898"/>
        <dbReference type="ChEBI" id="CHEBI:33019"/>
        <dbReference type="ChEBI" id="CHEBI:37565"/>
        <dbReference type="ChEBI" id="CHEBI:58805"/>
        <dbReference type="EC" id="2.7.7.65"/>
    </reaction>
</comment>
<reference evidence="6 7" key="1">
    <citation type="submission" date="2017-07" db="EMBL/GenBank/DDBJ databases">
        <title>Elstera cyanobacteriorum sp. nov., a novel bacterium isolated from cyanobacterial aggregates in a eutrophic lake.</title>
        <authorList>
            <person name="Cai H."/>
        </authorList>
    </citation>
    <scope>NUCLEOTIDE SEQUENCE [LARGE SCALE GENOMIC DNA]</scope>
    <source>
        <strain evidence="6 7">TH019</strain>
    </source>
</reference>
<comment type="caution">
    <text evidence="6">The sequence shown here is derived from an EMBL/GenBank/DDBJ whole genome shotgun (WGS) entry which is preliminary data.</text>
</comment>
<dbReference type="GO" id="GO:0043709">
    <property type="term" value="P:cell adhesion involved in single-species biofilm formation"/>
    <property type="evidence" value="ECO:0007669"/>
    <property type="project" value="TreeGrafter"/>
</dbReference>
<evidence type="ECO:0000256" key="2">
    <source>
        <dbReference type="ARBA" id="ARBA00034247"/>
    </source>
</evidence>
<evidence type="ECO:0000259" key="5">
    <source>
        <dbReference type="PROSITE" id="PS50887"/>
    </source>
</evidence>
<sequence>MLDFLALPGAAVLAALLFQQAADPEWGNLFAALPWLVCLAGGSIAWRFRSGNMVMVFVALAGVHALLEQWGRSPYTADTLRLGAAWYWPIMIACLATLPERGLFNRPGLERVAFVVYPALIILAHAANGQPTPSWLRSVLFDGMILHLRLPDAALVFALGAAGSLIWLYRRRPTPLESGLLTALLLGMVGVALGDNRVLRAIYFSTAGGALLVALIQNSYRVAFHDELTGLPGRRALKSLLNTVGERYVIAMLDVDHFKKFNDTYGHDVGDQVLCRVGRVISNVTGGGQYFRYGGEEFTIVFPNRSLREALPHLDAVCAAMAATPFTVRSKDRPDNKPEAPQNSDPTKAPATQVTITISIGAAEKSPRYEDWEAVMKAADQALYKAKQAGRNRVMADGQK</sequence>
<feature type="transmembrane region" description="Helical" evidence="4">
    <location>
        <begin position="148"/>
        <end position="169"/>
    </location>
</feature>
<dbReference type="PANTHER" id="PTHR45138:SF9">
    <property type="entry name" value="DIGUANYLATE CYCLASE DGCM-RELATED"/>
    <property type="match status" value="1"/>
</dbReference>
<feature type="transmembrane region" description="Helical" evidence="4">
    <location>
        <begin position="82"/>
        <end position="99"/>
    </location>
</feature>